<evidence type="ECO:0000259" key="2">
    <source>
        <dbReference type="Pfam" id="PF07835"/>
    </source>
</evidence>
<comment type="caution">
    <text evidence="3">The sequence shown here is derived from an EMBL/GenBank/DDBJ whole genome shotgun (WGS) entry which is preliminary data.</text>
</comment>
<evidence type="ECO:0000313" key="4">
    <source>
        <dbReference type="Proteomes" id="UP000221860"/>
    </source>
</evidence>
<evidence type="ECO:0000313" key="3">
    <source>
        <dbReference type="EMBL" id="PHP27804.1"/>
    </source>
</evidence>
<dbReference type="EMBL" id="NQWH01000011">
    <property type="protein sequence ID" value="PHP27804.1"/>
    <property type="molecule type" value="Genomic_DNA"/>
</dbReference>
<dbReference type="RefSeq" id="WP_099276525.1">
    <property type="nucleotide sequence ID" value="NZ_CANMUC010000018.1"/>
</dbReference>
<accession>A0A2G1MGJ3</accession>
<dbReference type="InterPro" id="IPR036596">
    <property type="entry name" value="Cyt-C_aa3_sf"/>
</dbReference>
<evidence type="ECO:0000256" key="1">
    <source>
        <dbReference type="SAM" id="Phobius"/>
    </source>
</evidence>
<dbReference type="Gene3D" id="1.20.5.160">
    <property type="entry name" value="Bacterial aa3 type cytochrome c oxidase subunit IV"/>
    <property type="match status" value="1"/>
</dbReference>
<proteinExistence type="predicted"/>
<gene>
    <name evidence="3" type="ORF">CJ301_09020</name>
</gene>
<dbReference type="InterPro" id="IPR012422">
    <property type="entry name" value="Cyt_c_oxidase_su4_bac-aa3"/>
</dbReference>
<protein>
    <submittedName>
        <fullName evidence="3">Aa3-type cytochrome c oxidase subunit IV</fullName>
    </submittedName>
</protein>
<keyword evidence="1" id="KW-1133">Transmembrane helix</keyword>
<dbReference type="SUPFAM" id="SSF81469">
    <property type="entry name" value="Bacterial aa3 type cytochrome c oxidase subunit IV"/>
    <property type="match status" value="1"/>
</dbReference>
<keyword evidence="1" id="KW-0472">Membrane</keyword>
<name>A0A2G1MGJ3_9RHOB</name>
<feature type="transmembrane region" description="Helical" evidence="1">
    <location>
        <begin position="29"/>
        <end position="47"/>
    </location>
</feature>
<dbReference type="Pfam" id="PF07835">
    <property type="entry name" value="COX4_pro_2"/>
    <property type="match status" value="1"/>
</dbReference>
<reference evidence="3 4" key="1">
    <citation type="submission" date="2017-08" db="EMBL/GenBank/DDBJ databases">
        <title>Draft Genome Sequence of Loktanella cinnabarina Strain XM1, Isolated from Coastal Surface Water.</title>
        <authorList>
            <person name="Ma R."/>
            <person name="Wang J."/>
            <person name="Wang Q."/>
            <person name="Ma Z."/>
            <person name="Li J."/>
            <person name="Chen L."/>
        </authorList>
    </citation>
    <scope>NUCLEOTIDE SEQUENCE [LARGE SCALE GENOMIC DNA]</scope>
    <source>
        <strain evidence="3 4">XM1</strain>
    </source>
</reference>
<keyword evidence="4" id="KW-1185">Reference proteome</keyword>
<feature type="domain" description="Cytochrome c oxidase subunit IV bacterial aa3 type" evidence="2">
    <location>
        <begin position="7"/>
        <end position="48"/>
    </location>
</feature>
<keyword evidence="1" id="KW-0812">Transmembrane</keyword>
<dbReference type="OrthoDB" id="7875237at2"/>
<dbReference type="AlphaFoldDB" id="A0A2G1MGJ3"/>
<dbReference type="Proteomes" id="UP000221860">
    <property type="component" value="Unassembled WGS sequence"/>
</dbReference>
<organism evidence="3 4">
    <name type="scientific">Limimaricola cinnabarinus</name>
    <dbReference type="NCBI Taxonomy" id="1125964"/>
    <lineage>
        <taxon>Bacteria</taxon>
        <taxon>Pseudomonadati</taxon>
        <taxon>Pseudomonadota</taxon>
        <taxon>Alphaproteobacteria</taxon>
        <taxon>Rhodobacterales</taxon>
        <taxon>Paracoccaceae</taxon>
        <taxon>Limimaricola</taxon>
    </lineage>
</organism>
<sequence>MADDQQHHHVPGTMDITDQERTYAGFIKLTTRTVIAIIVALILLALVNA</sequence>